<feature type="domain" description="PLD phosphodiesterase" evidence="1">
    <location>
        <begin position="157"/>
        <end position="179"/>
    </location>
</feature>
<dbReference type="RefSeq" id="WP_154470971.1">
    <property type="nucleotide sequence ID" value="NZ_DBEWUL010000064.1"/>
</dbReference>
<dbReference type="Pfam" id="PF13091">
    <property type="entry name" value="PLDc_2"/>
    <property type="match status" value="2"/>
</dbReference>
<evidence type="ECO:0000259" key="1">
    <source>
        <dbReference type="PROSITE" id="PS50035"/>
    </source>
</evidence>
<dbReference type="InterPro" id="IPR001736">
    <property type="entry name" value="PLipase_D/transphosphatidylase"/>
</dbReference>
<gene>
    <name evidence="2" type="ORF">FYJ39_02960</name>
</gene>
<dbReference type="Proteomes" id="UP000429958">
    <property type="component" value="Unassembled WGS sequence"/>
</dbReference>
<evidence type="ECO:0000313" key="2">
    <source>
        <dbReference type="EMBL" id="MSS35566.1"/>
    </source>
</evidence>
<dbReference type="AlphaFoldDB" id="A0A7X2NIK4"/>
<sequence length="498" mass="56839">MISSWLKKHLAAYLLLAFFLYLVAGAAAPFFRSKSVAEDTKEAIQTADFYQDEPSCDRAMLLETNQSAWDERMRLMSLARKRIILSTFDFRDGESPRDIMSVLLHKAQEGVKVQILVDGFSGLVRMEPNKLFYALSSHPNVEIKIYNKMNLLTPWTSQGRMHDKYVIVDDYGYILGGRNTFDYFIGSYPTNSRSHDREVLVYNTAHGTEKGKQSSLYQVESYFNQVWNLKITSLFHDREALAQQTSIASYISLLEARYEDLAASYPTLLSCVNCQTPEEQKPELNGSSALSYYQTHTVPTGKITLVSNPTTIYSKEPVVFYTLTHLMKNAKKDVTIHTPYAVFNDDMYRTMTEVAARVPVTMMLNSVENGDNFFASSDYPRHKKQFIRTGMTIYEYDGGLSYHGKSVVIDDELCAVGSYNFDLRSTYLDTELMLVIQSPQLTKELSGYMDSYQADCRRLLADGSYEIPEHVTVAPVPLYKRIAWSIVGFVMQPFRFLI</sequence>
<evidence type="ECO:0000313" key="3">
    <source>
        <dbReference type="Proteomes" id="UP000429958"/>
    </source>
</evidence>
<accession>A0A7X2NIK4</accession>
<dbReference type="GO" id="GO:0032049">
    <property type="term" value="P:cardiolipin biosynthetic process"/>
    <property type="evidence" value="ECO:0007669"/>
    <property type="project" value="UniProtKB-ARBA"/>
</dbReference>
<dbReference type="PROSITE" id="PS50035">
    <property type="entry name" value="PLD"/>
    <property type="match status" value="2"/>
</dbReference>
<dbReference type="EMBL" id="VUMD01000002">
    <property type="protein sequence ID" value="MSS35566.1"/>
    <property type="molecule type" value="Genomic_DNA"/>
</dbReference>
<dbReference type="PANTHER" id="PTHR21248:SF12">
    <property type="entry name" value="CARDIOLIPIN SYNTHASE C"/>
    <property type="match status" value="1"/>
</dbReference>
<keyword evidence="3" id="KW-1185">Reference proteome</keyword>
<dbReference type="CDD" id="cd09113">
    <property type="entry name" value="PLDc_ymdC_like_2"/>
    <property type="match status" value="1"/>
</dbReference>
<protein>
    <submittedName>
        <fullName evidence="2">Phospholipase D family protein</fullName>
    </submittedName>
</protein>
<dbReference type="SUPFAM" id="SSF56024">
    <property type="entry name" value="Phospholipase D/nuclease"/>
    <property type="match status" value="2"/>
</dbReference>
<name>A0A7X2NIK4_9CLOT</name>
<comment type="caution">
    <text evidence="2">The sequence shown here is derived from an EMBL/GenBank/DDBJ whole genome shotgun (WGS) entry which is preliminary data.</text>
</comment>
<dbReference type="Gene3D" id="3.30.870.10">
    <property type="entry name" value="Endonuclease Chain A"/>
    <property type="match status" value="2"/>
</dbReference>
<dbReference type="SMART" id="SM00155">
    <property type="entry name" value="PLDc"/>
    <property type="match status" value="2"/>
</dbReference>
<feature type="domain" description="PLD phosphodiesterase" evidence="1">
    <location>
        <begin position="398"/>
        <end position="425"/>
    </location>
</feature>
<dbReference type="GO" id="GO:0030572">
    <property type="term" value="F:phosphatidyltransferase activity"/>
    <property type="evidence" value="ECO:0007669"/>
    <property type="project" value="UniProtKB-ARBA"/>
</dbReference>
<organism evidence="2 3">
    <name type="scientific">Clostridium porci</name>
    <dbReference type="NCBI Taxonomy" id="2605778"/>
    <lineage>
        <taxon>Bacteria</taxon>
        <taxon>Bacillati</taxon>
        <taxon>Bacillota</taxon>
        <taxon>Clostridia</taxon>
        <taxon>Eubacteriales</taxon>
        <taxon>Clostridiaceae</taxon>
        <taxon>Clostridium</taxon>
    </lineage>
</organism>
<reference evidence="2 3" key="1">
    <citation type="submission" date="2019-08" db="EMBL/GenBank/DDBJ databases">
        <title>In-depth cultivation of the pig gut microbiome towards novel bacterial diversity and tailored functional studies.</title>
        <authorList>
            <person name="Wylensek D."/>
            <person name="Hitch T.C.A."/>
            <person name="Clavel T."/>
        </authorList>
    </citation>
    <scope>NUCLEOTIDE SEQUENCE [LARGE SCALE GENOMIC DNA]</scope>
    <source>
        <strain evidence="2 3">WCA-389-WT-23D1</strain>
    </source>
</reference>
<dbReference type="PANTHER" id="PTHR21248">
    <property type="entry name" value="CARDIOLIPIN SYNTHASE"/>
    <property type="match status" value="1"/>
</dbReference>
<proteinExistence type="predicted"/>
<dbReference type="InterPro" id="IPR025202">
    <property type="entry name" value="PLD-like_dom"/>
</dbReference>